<feature type="domain" description="Peptidase M1 membrane alanine aminopeptidase" evidence="3">
    <location>
        <begin position="333"/>
        <end position="550"/>
    </location>
</feature>
<dbReference type="Gene3D" id="1.10.390.10">
    <property type="entry name" value="Neutral Protease Domain 2"/>
    <property type="match status" value="1"/>
</dbReference>
<dbReference type="GO" id="GO:0042277">
    <property type="term" value="F:peptide binding"/>
    <property type="evidence" value="ECO:0007669"/>
    <property type="project" value="TreeGrafter"/>
</dbReference>
<evidence type="ECO:0000256" key="1">
    <source>
        <dbReference type="ARBA" id="ARBA00010136"/>
    </source>
</evidence>
<dbReference type="EMBL" id="CABPRJ010000015">
    <property type="protein sequence ID" value="VVC25574.1"/>
    <property type="molecule type" value="Genomic_DNA"/>
</dbReference>
<protein>
    <submittedName>
        <fullName evidence="6">ERAP1-like C-terminal domain,Peptidase M1, membrane alanine aminopeptidase, N-terminal</fullName>
    </submittedName>
</protein>
<dbReference type="GO" id="GO:0016020">
    <property type="term" value="C:membrane"/>
    <property type="evidence" value="ECO:0007669"/>
    <property type="project" value="TreeGrafter"/>
</dbReference>
<keyword evidence="7" id="KW-1185">Reference proteome</keyword>
<dbReference type="PANTHER" id="PTHR11533">
    <property type="entry name" value="PROTEASE M1 ZINC METALLOPROTEASE"/>
    <property type="match status" value="1"/>
</dbReference>
<dbReference type="InterPro" id="IPR050344">
    <property type="entry name" value="Peptidase_M1_aminopeptidases"/>
</dbReference>
<dbReference type="InterPro" id="IPR045357">
    <property type="entry name" value="Aminopeptidase_N-like_N"/>
</dbReference>
<keyword evidence="6" id="KW-0645">Protease</keyword>
<dbReference type="OrthoDB" id="10031169at2759"/>
<proteinExistence type="inferred from homology"/>
<dbReference type="GO" id="GO:0005737">
    <property type="term" value="C:cytoplasm"/>
    <property type="evidence" value="ECO:0007669"/>
    <property type="project" value="TreeGrafter"/>
</dbReference>
<keyword evidence="6" id="KW-0031">Aminopeptidase</keyword>
<dbReference type="InterPro" id="IPR014782">
    <property type="entry name" value="Peptidase_M1_dom"/>
</dbReference>
<dbReference type="SUPFAM" id="SSF63737">
    <property type="entry name" value="Leukotriene A4 hydrolase N-terminal domain"/>
    <property type="match status" value="1"/>
</dbReference>
<gene>
    <name evidence="6" type="ORF">CINCED_3A011867</name>
</gene>
<dbReference type="SUPFAM" id="SSF55486">
    <property type="entry name" value="Metalloproteases ('zincins'), catalytic domain"/>
    <property type="match status" value="1"/>
</dbReference>
<dbReference type="Pfam" id="PF01433">
    <property type="entry name" value="Peptidase_M1"/>
    <property type="match status" value="1"/>
</dbReference>
<dbReference type="Gene3D" id="2.60.40.1910">
    <property type="match status" value="1"/>
</dbReference>
<feature type="transmembrane region" description="Helical" evidence="2">
    <location>
        <begin position="39"/>
        <end position="59"/>
    </location>
</feature>
<evidence type="ECO:0000259" key="3">
    <source>
        <dbReference type="Pfam" id="PF01433"/>
    </source>
</evidence>
<dbReference type="InterPro" id="IPR027268">
    <property type="entry name" value="Peptidase_M4/M1_CTD_sf"/>
</dbReference>
<dbReference type="AlphaFoldDB" id="A0A5E4M2Q9"/>
<dbReference type="InterPro" id="IPR024571">
    <property type="entry name" value="ERAP1-like_C_dom"/>
</dbReference>
<dbReference type="GO" id="GO:0043171">
    <property type="term" value="P:peptide catabolic process"/>
    <property type="evidence" value="ECO:0007669"/>
    <property type="project" value="TreeGrafter"/>
</dbReference>
<evidence type="ECO:0000313" key="6">
    <source>
        <dbReference type="EMBL" id="VVC25574.1"/>
    </source>
</evidence>
<dbReference type="Gene3D" id="1.25.50.20">
    <property type="match status" value="1"/>
</dbReference>
<dbReference type="GO" id="GO:0070006">
    <property type="term" value="F:metalloaminopeptidase activity"/>
    <property type="evidence" value="ECO:0007669"/>
    <property type="project" value="TreeGrafter"/>
</dbReference>
<evidence type="ECO:0000259" key="4">
    <source>
        <dbReference type="Pfam" id="PF11838"/>
    </source>
</evidence>
<reference evidence="6 7" key="1">
    <citation type="submission" date="2019-08" db="EMBL/GenBank/DDBJ databases">
        <authorList>
            <person name="Alioto T."/>
            <person name="Alioto T."/>
            <person name="Gomez Garrido J."/>
        </authorList>
    </citation>
    <scope>NUCLEOTIDE SEQUENCE [LARGE SCALE GENOMIC DNA]</scope>
</reference>
<dbReference type="InterPro" id="IPR042097">
    <property type="entry name" value="Aminopeptidase_N-like_N_sf"/>
</dbReference>
<dbReference type="GO" id="GO:0008270">
    <property type="term" value="F:zinc ion binding"/>
    <property type="evidence" value="ECO:0007669"/>
    <property type="project" value="InterPro"/>
</dbReference>
<comment type="similarity">
    <text evidence="1">Belongs to the peptidase M1 family.</text>
</comment>
<keyword evidence="2" id="KW-1133">Transmembrane helix</keyword>
<keyword evidence="2" id="KW-0472">Membrane</keyword>
<feature type="domain" description="Aminopeptidase N-like N-terminal" evidence="5">
    <location>
        <begin position="85"/>
        <end position="286"/>
    </location>
</feature>
<evidence type="ECO:0000259" key="5">
    <source>
        <dbReference type="Pfam" id="PF17900"/>
    </source>
</evidence>
<dbReference type="GO" id="GO:0005615">
    <property type="term" value="C:extracellular space"/>
    <property type="evidence" value="ECO:0007669"/>
    <property type="project" value="TreeGrafter"/>
</dbReference>
<dbReference type="Pfam" id="PF17900">
    <property type="entry name" value="Peptidase_M1_N"/>
    <property type="match status" value="1"/>
</dbReference>
<keyword evidence="6" id="KW-0378">Hydrolase</keyword>
<dbReference type="PANTHER" id="PTHR11533:SF294">
    <property type="entry name" value="THYROTROPIN-RELEASING HORMONE-DEGRADING ECTOENZYME"/>
    <property type="match status" value="1"/>
</dbReference>
<keyword evidence="2" id="KW-0812">Transmembrane</keyword>
<name>A0A5E4M2Q9_9HEMI</name>
<sequence>MATVRARHRGYNIPDGDMTTFHEIEFDREGGVFLNRTRLILLVIIVFLLTAFSAFVSRYTTQLQIRQVTESGVKNAQKSFFAVEPNGYKVEFEPKLYNDDGVVVENDAIYNGRMEVIFQPKIDTAVITLHFGLLNIVGIPILKRRLSIETSTEKVLRNVFEYKLDTEVNAVNETLTVTTREILRSGHFYSLFVNFTGNISHLPENGGFFKTTFYEHYPNEQSWFVATKLAPQGARHLLPCVDGRTQEAVFEVSVVRQNGTSVIFNTKLRTTEPYNGGLLIDRFEKTGLVRPDSLGLFISNFKPQSITSKNFVELAVWTLQPMENYSLINKVLSSTLVFMETYLETKFPTNKLDIVIVPKHEIGSAESPGLIIIEDKILEKVNGMSIEQILHIVETLIEHIIRQWLMPMRVVDRSSTQEQWLFDAITNFLRIVNSDNILPSWNLEARFLLDITQPVMFYDSYANSKSLSEFGYRSDKFSYISSHKGTSILRMLNYTFTEEIFVQTLKEYIHTEIYKYNDAASFWKLLDDNVRLKSNNIPKNLDVFQIVNSWIRNKNYPLVTLEVQGDDIILKQFRFNYNKTVPTDEWIIPITLSSGSAYSMTIWMENSKEVRVPGYNLASKGSWILANKHQIGYYRVVYCDKLLERILFEIRTGNNSIDPFTIGQVVADIFEGALVGLIEFSEVFKFLTKFIEIASPYYGHWHPIFNGFKKLEMVLKNTEHYDWILAYMEIVADKAYELFDKTRANLTDTIFGKIETLSFACQAELNKYVLKVKDNFNRWKKANGNNPFMLDERRAAYCTIMKYATLDDHRFLMDQYVHSNWTIDRKLIAKSFSCSRNTHFLNWILVFDDLHSDDKSDVWEVIKDNPTAGSFVFHYFRNNWEQLYEDYADLNINLLSIMLHSAIRGLNTAVDLEMLQLFTKKHFNEITSQKKHPALLEVLYLEEEILRQKIWWREKYKSVIGDWLSQEIMNSKNKT</sequence>
<organism evidence="6 7">
    <name type="scientific">Cinara cedri</name>
    <dbReference type="NCBI Taxonomy" id="506608"/>
    <lineage>
        <taxon>Eukaryota</taxon>
        <taxon>Metazoa</taxon>
        <taxon>Ecdysozoa</taxon>
        <taxon>Arthropoda</taxon>
        <taxon>Hexapoda</taxon>
        <taxon>Insecta</taxon>
        <taxon>Pterygota</taxon>
        <taxon>Neoptera</taxon>
        <taxon>Paraneoptera</taxon>
        <taxon>Hemiptera</taxon>
        <taxon>Sternorrhyncha</taxon>
        <taxon>Aphidomorpha</taxon>
        <taxon>Aphidoidea</taxon>
        <taxon>Aphididae</taxon>
        <taxon>Lachninae</taxon>
        <taxon>Cinara</taxon>
    </lineage>
</organism>
<dbReference type="Gene3D" id="2.60.40.1730">
    <property type="entry name" value="tricorn interacting facor f3 domain"/>
    <property type="match status" value="1"/>
</dbReference>
<dbReference type="Proteomes" id="UP000325440">
    <property type="component" value="Unassembled WGS sequence"/>
</dbReference>
<dbReference type="Pfam" id="PF11838">
    <property type="entry name" value="ERAP1_C"/>
    <property type="match status" value="1"/>
</dbReference>
<evidence type="ECO:0000313" key="7">
    <source>
        <dbReference type="Proteomes" id="UP000325440"/>
    </source>
</evidence>
<dbReference type="GO" id="GO:0006508">
    <property type="term" value="P:proteolysis"/>
    <property type="evidence" value="ECO:0007669"/>
    <property type="project" value="TreeGrafter"/>
</dbReference>
<accession>A0A5E4M2Q9</accession>
<evidence type="ECO:0000256" key="2">
    <source>
        <dbReference type="SAM" id="Phobius"/>
    </source>
</evidence>
<feature type="domain" description="ERAP1-like C-terminal" evidence="4">
    <location>
        <begin position="623"/>
        <end position="924"/>
    </location>
</feature>